<evidence type="ECO:0000256" key="12">
    <source>
        <dbReference type="ARBA" id="ARBA00023136"/>
    </source>
</evidence>
<comment type="subcellular location">
    <subcellularLocation>
        <location evidence="1">Cell membrane</location>
        <topology evidence="1">Multi-pass membrane protein</topology>
    </subcellularLocation>
</comment>
<keyword evidence="21" id="KW-1185">Reference proteome</keyword>
<feature type="domain" description="AMP-dependent synthetase/ligase" evidence="18">
    <location>
        <begin position="61"/>
        <end position="377"/>
    </location>
</feature>
<dbReference type="Gene3D" id="3.40.50.12780">
    <property type="entry name" value="N-terminal domain of ligase-like"/>
    <property type="match status" value="1"/>
</dbReference>
<comment type="catalytic activity">
    <reaction evidence="17">
        <text>tetracosanoate + ATP + CoA = tetracosanoyl-CoA + AMP + diphosphate</text>
        <dbReference type="Rhea" id="RHEA:33639"/>
        <dbReference type="ChEBI" id="CHEBI:30616"/>
        <dbReference type="ChEBI" id="CHEBI:31014"/>
        <dbReference type="ChEBI" id="CHEBI:33019"/>
        <dbReference type="ChEBI" id="CHEBI:57287"/>
        <dbReference type="ChEBI" id="CHEBI:65052"/>
        <dbReference type="ChEBI" id="CHEBI:456215"/>
    </reaction>
    <physiologicalReaction direction="left-to-right" evidence="17">
        <dbReference type="Rhea" id="RHEA:33640"/>
    </physiologicalReaction>
</comment>
<evidence type="ECO:0000259" key="18">
    <source>
        <dbReference type="Pfam" id="PF00501"/>
    </source>
</evidence>
<protein>
    <recommendedName>
        <fullName evidence="14">long-chain-fatty-acid--CoA ligase</fullName>
        <ecNumber evidence="14">6.2.1.3</ecNumber>
    </recommendedName>
    <alternativeName>
        <fullName evidence="16">Long-chain-fatty-acid--CoA ligase</fullName>
    </alternativeName>
</protein>
<dbReference type="InterPro" id="IPR042099">
    <property type="entry name" value="ANL_N_sf"/>
</dbReference>
<feature type="domain" description="AMP-binding enzyme C-terminal" evidence="19">
    <location>
        <begin position="492"/>
        <end position="568"/>
    </location>
</feature>
<keyword evidence="10" id="KW-0445">Lipid transport</keyword>
<dbReference type="PANTHER" id="PTHR43107">
    <property type="entry name" value="LONG-CHAIN FATTY ACID TRANSPORT PROTEIN"/>
    <property type="match status" value="1"/>
</dbReference>
<dbReference type="GO" id="GO:0005886">
    <property type="term" value="C:plasma membrane"/>
    <property type="evidence" value="ECO:0007669"/>
    <property type="project" value="UniProtKB-SubCell"/>
</dbReference>
<dbReference type="GO" id="GO:0008206">
    <property type="term" value="P:bile acid metabolic process"/>
    <property type="evidence" value="ECO:0007669"/>
    <property type="project" value="TreeGrafter"/>
</dbReference>
<dbReference type="Pfam" id="PF13193">
    <property type="entry name" value="AMP-binding_C"/>
    <property type="match status" value="1"/>
</dbReference>
<evidence type="ECO:0000256" key="7">
    <source>
        <dbReference type="ARBA" id="ARBA00022741"/>
    </source>
</evidence>
<dbReference type="InterPro" id="IPR020845">
    <property type="entry name" value="AMP-binding_CS"/>
</dbReference>
<dbReference type="EC" id="6.2.1.3" evidence="14"/>
<evidence type="ECO:0000256" key="13">
    <source>
        <dbReference type="ARBA" id="ARBA00024484"/>
    </source>
</evidence>
<dbReference type="GO" id="GO:0044539">
    <property type="term" value="P:long-chain fatty acid import into cell"/>
    <property type="evidence" value="ECO:0007669"/>
    <property type="project" value="TreeGrafter"/>
</dbReference>
<keyword evidence="5" id="KW-0436">Ligase</keyword>
<dbReference type="GO" id="GO:0004467">
    <property type="term" value="F:long-chain fatty acid-CoA ligase activity"/>
    <property type="evidence" value="ECO:0007669"/>
    <property type="project" value="UniProtKB-EC"/>
</dbReference>
<evidence type="ECO:0000256" key="4">
    <source>
        <dbReference type="ARBA" id="ARBA00022475"/>
    </source>
</evidence>
<accession>A0A8D2IYN9</accession>
<dbReference type="GO" id="GO:0005789">
    <property type="term" value="C:endoplasmic reticulum membrane"/>
    <property type="evidence" value="ECO:0007669"/>
    <property type="project" value="TreeGrafter"/>
</dbReference>
<dbReference type="InterPro" id="IPR000873">
    <property type="entry name" value="AMP-dep_synth/lig_dom"/>
</dbReference>
<keyword evidence="6" id="KW-0812">Transmembrane</keyword>
<keyword evidence="12" id="KW-0472">Membrane</keyword>
<evidence type="ECO:0000256" key="16">
    <source>
        <dbReference type="ARBA" id="ARBA00041297"/>
    </source>
</evidence>
<dbReference type="FunFam" id="3.40.50.12780:FF:000005">
    <property type="entry name" value="Solute carrier family 27 member 6"/>
    <property type="match status" value="1"/>
</dbReference>
<evidence type="ECO:0000256" key="17">
    <source>
        <dbReference type="ARBA" id="ARBA00048666"/>
    </source>
</evidence>
<evidence type="ECO:0000256" key="3">
    <source>
        <dbReference type="ARBA" id="ARBA00022448"/>
    </source>
</evidence>
<dbReference type="Pfam" id="PF00501">
    <property type="entry name" value="AMP-binding"/>
    <property type="match status" value="1"/>
</dbReference>
<dbReference type="PANTHER" id="PTHR43107:SF4">
    <property type="entry name" value="LONG-CHAIN FATTY ACID TRANSPORT PROTEIN 2"/>
    <property type="match status" value="1"/>
</dbReference>
<dbReference type="FunFam" id="3.30.300.30:FF:000002">
    <property type="entry name" value="Long-chain fatty acid transport protein 1"/>
    <property type="match status" value="1"/>
</dbReference>
<reference evidence="20" key="2">
    <citation type="submission" date="2025-09" db="UniProtKB">
        <authorList>
            <consortium name="Ensembl"/>
        </authorList>
    </citation>
    <scope>IDENTIFICATION</scope>
</reference>
<evidence type="ECO:0000256" key="11">
    <source>
        <dbReference type="ARBA" id="ARBA00023098"/>
    </source>
</evidence>
<dbReference type="PROSITE" id="PS00455">
    <property type="entry name" value="AMP_BINDING"/>
    <property type="match status" value="1"/>
</dbReference>
<dbReference type="AlphaFoldDB" id="A0A8D2IYN9"/>
<evidence type="ECO:0000256" key="8">
    <source>
        <dbReference type="ARBA" id="ARBA00022832"/>
    </source>
</evidence>
<evidence type="ECO:0000256" key="5">
    <source>
        <dbReference type="ARBA" id="ARBA00022598"/>
    </source>
</evidence>
<organism evidence="20 21">
    <name type="scientific">Varanus komodoensis</name>
    <name type="common">Komodo dragon</name>
    <dbReference type="NCBI Taxonomy" id="61221"/>
    <lineage>
        <taxon>Eukaryota</taxon>
        <taxon>Metazoa</taxon>
        <taxon>Chordata</taxon>
        <taxon>Craniata</taxon>
        <taxon>Vertebrata</taxon>
        <taxon>Euteleostomi</taxon>
        <taxon>Lepidosauria</taxon>
        <taxon>Squamata</taxon>
        <taxon>Bifurcata</taxon>
        <taxon>Unidentata</taxon>
        <taxon>Episquamata</taxon>
        <taxon>Toxicofera</taxon>
        <taxon>Anguimorpha</taxon>
        <taxon>Paleoanguimorpha</taxon>
        <taxon>Varanoidea</taxon>
        <taxon>Varanidae</taxon>
        <taxon>Varanus</taxon>
    </lineage>
</organism>
<evidence type="ECO:0000256" key="2">
    <source>
        <dbReference type="ARBA" id="ARBA00006432"/>
    </source>
</evidence>
<dbReference type="Proteomes" id="UP000694545">
    <property type="component" value="Unplaced"/>
</dbReference>
<dbReference type="GO" id="GO:0005324">
    <property type="term" value="F:long-chain fatty acid transmembrane transporter activity"/>
    <property type="evidence" value="ECO:0007669"/>
    <property type="project" value="TreeGrafter"/>
</dbReference>
<keyword evidence="7" id="KW-0547">Nucleotide-binding</keyword>
<evidence type="ECO:0000259" key="19">
    <source>
        <dbReference type="Pfam" id="PF13193"/>
    </source>
</evidence>
<dbReference type="GO" id="GO:0000166">
    <property type="term" value="F:nucleotide binding"/>
    <property type="evidence" value="ECO:0007669"/>
    <property type="project" value="UniProtKB-KW"/>
</dbReference>
<name>A0A8D2IYN9_VARKO</name>
<keyword evidence="4" id="KW-1003">Cell membrane</keyword>
<comment type="catalytic activity">
    <reaction evidence="15">
        <text>a very long-chain fatty acid + ATP + CoA = a very long-chain fatty acyl-CoA + AMP + diphosphate</text>
        <dbReference type="Rhea" id="RHEA:54536"/>
        <dbReference type="ChEBI" id="CHEBI:30616"/>
        <dbReference type="ChEBI" id="CHEBI:33019"/>
        <dbReference type="ChEBI" id="CHEBI:57287"/>
        <dbReference type="ChEBI" id="CHEBI:58950"/>
        <dbReference type="ChEBI" id="CHEBI:138261"/>
        <dbReference type="ChEBI" id="CHEBI:456215"/>
    </reaction>
    <physiologicalReaction direction="left-to-right" evidence="15">
        <dbReference type="Rhea" id="RHEA:54537"/>
    </physiologicalReaction>
</comment>
<dbReference type="Ensembl" id="ENSVKKT00000005891.1">
    <property type="protein sequence ID" value="ENSVKKP00000005733.1"/>
    <property type="gene ID" value="ENSVKKG00000004195.1"/>
</dbReference>
<comment type="catalytic activity">
    <reaction evidence="13">
        <text>a long-chain fatty acid + ATP + CoA = a long-chain fatty acyl-CoA + AMP + diphosphate</text>
        <dbReference type="Rhea" id="RHEA:15421"/>
        <dbReference type="ChEBI" id="CHEBI:30616"/>
        <dbReference type="ChEBI" id="CHEBI:33019"/>
        <dbReference type="ChEBI" id="CHEBI:57287"/>
        <dbReference type="ChEBI" id="CHEBI:57560"/>
        <dbReference type="ChEBI" id="CHEBI:83139"/>
        <dbReference type="ChEBI" id="CHEBI:456215"/>
        <dbReference type="EC" id="6.2.1.3"/>
    </reaction>
    <physiologicalReaction direction="left-to-right" evidence="13">
        <dbReference type="Rhea" id="RHEA:15422"/>
    </physiologicalReaction>
</comment>
<dbReference type="NCBIfam" id="NF006134">
    <property type="entry name" value="PRK08279.1"/>
    <property type="match status" value="1"/>
</dbReference>
<dbReference type="InterPro" id="IPR025110">
    <property type="entry name" value="AMP-bd_C"/>
</dbReference>
<evidence type="ECO:0000256" key="9">
    <source>
        <dbReference type="ARBA" id="ARBA00022989"/>
    </source>
</evidence>
<dbReference type="SUPFAM" id="SSF56801">
    <property type="entry name" value="Acetyl-CoA synthetase-like"/>
    <property type="match status" value="1"/>
</dbReference>
<reference evidence="20" key="1">
    <citation type="submission" date="2025-08" db="UniProtKB">
        <authorList>
            <consortium name="Ensembl"/>
        </authorList>
    </citation>
    <scope>IDENTIFICATION</scope>
</reference>
<evidence type="ECO:0000313" key="20">
    <source>
        <dbReference type="Ensembl" id="ENSVKKP00000005733.1"/>
    </source>
</evidence>
<keyword evidence="8" id="KW-0276">Fatty acid metabolism</keyword>
<evidence type="ECO:0000256" key="6">
    <source>
        <dbReference type="ARBA" id="ARBA00022692"/>
    </source>
</evidence>
<evidence type="ECO:0000256" key="10">
    <source>
        <dbReference type="ARBA" id="ARBA00023055"/>
    </source>
</evidence>
<evidence type="ECO:0000256" key="15">
    <source>
        <dbReference type="ARBA" id="ARBA00036527"/>
    </source>
</evidence>
<sequence>MLDLVTAMLAFLVLLPLVGSIIFPYFWQDLVFLYSIIRIGYRSQKYLQRKPPFTMLDIFLAKVQKHPEKPFILFEEETYSYRDIDQRSSQVARVFRGHLGLKGGETVAVFLKNTPAYTWVWLGLEKIGCATACVNYNIRLKSLLHAFSSCKAKVVVTTPELKGAIEDVLPALQKEGVRVFYLSNESPTEGVAALLRQIESSSAEPVPLSFRANVTPSFASMYIFTSGTTGLPKPAIITQKRLFSASNLFPICRVHSEDIVYTPLPLYHMAALSAVLGCIHIGATLVLKSKFSVSQYWDDCRRYGVTVIQYVGEIMRYLCNKNNDRDHNVRMAMGNGMRADVWKEFMCRFGPIRICEFYGATEGNIGFVNYPGKVGAVGRTSYLYKKLVRYELIRYDVDKEAPMRDEKGLCIPVALGEPGLLVCKVTAQYSFEGYAGDREKTEKKIIRDVLKKGDSYFNSGDLLMQDREGFIYFQDRVGDTFRWKGENVATTEVEATLAAVDFIQEVNVYGVLVPGHEGRIGMAAIQLKEGLSFDGKKLYIFAKDYLPNYAIPCFIRIQEVLEITGTFKQCKSQLVKEGFNPAIISNPLYFLDISEKCYVPMTQHIYSSILEKKLKL</sequence>
<evidence type="ECO:0000313" key="21">
    <source>
        <dbReference type="Proteomes" id="UP000694545"/>
    </source>
</evidence>
<dbReference type="OMA" id="KIPHIVE"/>
<dbReference type="InterPro" id="IPR045851">
    <property type="entry name" value="AMP-bd_C_sf"/>
</dbReference>
<keyword evidence="3" id="KW-0813">Transport</keyword>
<evidence type="ECO:0000256" key="1">
    <source>
        <dbReference type="ARBA" id="ARBA00004651"/>
    </source>
</evidence>
<keyword evidence="11" id="KW-0443">Lipid metabolism</keyword>
<proteinExistence type="inferred from homology"/>
<comment type="similarity">
    <text evidence="2">Belongs to the ATP-dependent AMP-binding enzyme family.</text>
</comment>
<dbReference type="Gene3D" id="3.30.300.30">
    <property type="match status" value="1"/>
</dbReference>
<keyword evidence="9" id="KW-1133">Transmembrane helix</keyword>
<evidence type="ECO:0000256" key="14">
    <source>
        <dbReference type="ARBA" id="ARBA00026121"/>
    </source>
</evidence>